<evidence type="ECO:0000313" key="2">
    <source>
        <dbReference type="EMBL" id="XBO39167.1"/>
    </source>
</evidence>
<evidence type="ECO:0000256" key="1">
    <source>
        <dbReference type="SAM" id="SignalP"/>
    </source>
</evidence>
<feature type="signal peptide" evidence="1">
    <location>
        <begin position="1"/>
        <end position="23"/>
    </location>
</feature>
<feature type="chain" id="PRO_5043672200" description="UrcA family protein" evidence="1">
    <location>
        <begin position="24"/>
        <end position="113"/>
    </location>
</feature>
<proteinExistence type="predicted"/>
<dbReference type="AlphaFoldDB" id="A0AAU7JFJ1"/>
<evidence type="ECO:0008006" key="3">
    <source>
        <dbReference type="Google" id="ProtNLM"/>
    </source>
</evidence>
<gene>
    <name evidence="2" type="ORF">ABEG18_26420</name>
</gene>
<dbReference type="RefSeq" id="WP_406856005.1">
    <property type="nucleotide sequence ID" value="NZ_CP157484.1"/>
</dbReference>
<sequence>MRIAPLSLALVLAAVSWAGSASAQSAPSAECRRDLLVADSLVLKSRDRLLAAANATLAVQCPVWRDHVEAARKASAIHGRCSKGPERVRIQAELDETASDFAAQVKSRCKGAL</sequence>
<keyword evidence="1" id="KW-0732">Signal</keyword>
<protein>
    <recommendedName>
        <fullName evidence="3">UrcA family protein</fullName>
    </recommendedName>
</protein>
<reference evidence="2" key="1">
    <citation type="submission" date="2024-05" db="EMBL/GenBank/DDBJ databases">
        <authorList>
            <person name="Kim S."/>
            <person name="Heo J."/>
            <person name="Choi H."/>
            <person name="Choi Y."/>
            <person name="Kwon S.-W."/>
            <person name="Kim Y."/>
        </authorList>
    </citation>
    <scope>NUCLEOTIDE SEQUENCE</scope>
    <source>
        <strain evidence="2">KACC 23698</strain>
    </source>
</reference>
<accession>A0AAU7JFJ1</accession>
<name>A0AAU7JFJ1_9HYPH</name>
<organism evidence="2">
    <name type="scientific">Alsobacter sp. KACC 23698</name>
    <dbReference type="NCBI Taxonomy" id="3149229"/>
    <lineage>
        <taxon>Bacteria</taxon>
        <taxon>Pseudomonadati</taxon>
        <taxon>Pseudomonadota</taxon>
        <taxon>Alphaproteobacteria</taxon>
        <taxon>Hyphomicrobiales</taxon>
        <taxon>Alsobacteraceae</taxon>
        <taxon>Alsobacter</taxon>
    </lineage>
</organism>
<dbReference type="EMBL" id="CP157484">
    <property type="protein sequence ID" value="XBO39167.1"/>
    <property type="molecule type" value="Genomic_DNA"/>
</dbReference>